<keyword evidence="3" id="KW-0325">Glycoprotein</keyword>
<comment type="function">
    <text evidence="5">May act as a carbohydrate transporter.</text>
</comment>
<dbReference type="Gene3D" id="2.60.40.420">
    <property type="entry name" value="Cupredoxins - blue copper proteins"/>
    <property type="match status" value="1"/>
</dbReference>
<dbReference type="AlphaFoldDB" id="A0A834W718"/>
<dbReference type="InterPro" id="IPR039391">
    <property type="entry name" value="Phytocyanin-like"/>
</dbReference>
<name>A0A834W718_9FABA</name>
<dbReference type="Pfam" id="PF02298">
    <property type="entry name" value="Cu_bind_like"/>
    <property type="match status" value="1"/>
</dbReference>
<dbReference type="CDD" id="cd13920">
    <property type="entry name" value="Stellacyanin"/>
    <property type="match status" value="1"/>
</dbReference>
<evidence type="ECO:0000256" key="6">
    <source>
        <dbReference type="SAM" id="MobiDB-lite"/>
    </source>
</evidence>
<evidence type="ECO:0000256" key="4">
    <source>
        <dbReference type="ARBA" id="ARBA00035011"/>
    </source>
</evidence>
<comment type="caution">
    <text evidence="9">The sequence shown here is derived from an EMBL/GenBank/DDBJ whole genome shotgun (WGS) entry which is preliminary data.</text>
</comment>
<dbReference type="InterPro" id="IPR003245">
    <property type="entry name" value="Phytocyanin_dom"/>
</dbReference>
<feature type="signal peptide" evidence="7">
    <location>
        <begin position="1"/>
        <end position="34"/>
    </location>
</feature>
<feature type="domain" description="Phytocyanin" evidence="8">
    <location>
        <begin position="35"/>
        <end position="137"/>
    </location>
</feature>
<dbReference type="Proteomes" id="UP000634136">
    <property type="component" value="Unassembled WGS sequence"/>
</dbReference>
<protein>
    <submittedName>
        <fullName evidence="9">Cucumber peeling cupredoxin-like</fullName>
    </submittedName>
</protein>
<dbReference type="PANTHER" id="PTHR33021:SF288">
    <property type="entry name" value="OS03G0648500 PROTEIN"/>
    <property type="match status" value="1"/>
</dbReference>
<dbReference type="PROSITE" id="PS51485">
    <property type="entry name" value="PHYTOCYANIN"/>
    <property type="match status" value="1"/>
</dbReference>
<reference evidence="9" key="1">
    <citation type="submission" date="2020-09" db="EMBL/GenBank/DDBJ databases">
        <title>Genome-Enabled Discovery of Anthraquinone Biosynthesis in Senna tora.</title>
        <authorList>
            <person name="Kang S.-H."/>
            <person name="Pandey R.P."/>
            <person name="Lee C.-M."/>
            <person name="Sim J.-S."/>
            <person name="Jeong J.-T."/>
            <person name="Choi B.-S."/>
            <person name="Jung M."/>
            <person name="Ginzburg D."/>
            <person name="Zhao K."/>
            <person name="Won S.Y."/>
            <person name="Oh T.-J."/>
            <person name="Yu Y."/>
            <person name="Kim N.-H."/>
            <person name="Lee O.R."/>
            <person name="Lee T.-H."/>
            <person name="Bashyal P."/>
            <person name="Kim T.-S."/>
            <person name="Lee W.-H."/>
            <person name="Kawkins C."/>
            <person name="Kim C.-K."/>
            <person name="Kim J.S."/>
            <person name="Ahn B.O."/>
            <person name="Rhee S.Y."/>
            <person name="Sohng J.K."/>
        </authorList>
    </citation>
    <scope>NUCLEOTIDE SEQUENCE</scope>
    <source>
        <tissue evidence="9">Leaf</tissue>
    </source>
</reference>
<evidence type="ECO:0000259" key="8">
    <source>
        <dbReference type="PROSITE" id="PS51485"/>
    </source>
</evidence>
<accession>A0A834W718</accession>
<evidence type="ECO:0000313" key="9">
    <source>
        <dbReference type="EMBL" id="KAF7811537.1"/>
    </source>
</evidence>
<comment type="subcellular location">
    <subcellularLocation>
        <location evidence="1">Endomembrane system</location>
    </subcellularLocation>
</comment>
<evidence type="ECO:0000256" key="3">
    <source>
        <dbReference type="ARBA" id="ARBA00023180"/>
    </source>
</evidence>
<dbReference type="FunFam" id="2.60.40.420:FF:000034">
    <property type="entry name" value="Cupredoxin superfamily protein"/>
    <property type="match status" value="1"/>
</dbReference>
<dbReference type="SUPFAM" id="SSF49503">
    <property type="entry name" value="Cupredoxins"/>
    <property type="match status" value="1"/>
</dbReference>
<keyword evidence="10" id="KW-1185">Reference proteome</keyword>
<evidence type="ECO:0000256" key="1">
    <source>
        <dbReference type="ARBA" id="ARBA00004308"/>
    </source>
</evidence>
<comment type="similarity">
    <text evidence="4">Belongs to the early nodulin-like (ENODL) family.</text>
</comment>
<proteinExistence type="inferred from homology"/>
<feature type="region of interest" description="Disordered" evidence="6">
    <location>
        <begin position="136"/>
        <end position="210"/>
    </location>
</feature>
<evidence type="ECO:0000313" key="10">
    <source>
        <dbReference type="Proteomes" id="UP000634136"/>
    </source>
</evidence>
<keyword evidence="2" id="KW-1015">Disulfide bond</keyword>
<dbReference type="InterPro" id="IPR008972">
    <property type="entry name" value="Cupredoxin"/>
</dbReference>
<dbReference type="GO" id="GO:0005886">
    <property type="term" value="C:plasma membrane"/>
    <property type="evidence" value="ECO:0007669"/>
    <property type="project" value="TreeGrafter"/>
</dbReference>
<feature type="compositionally biased region" description="Low complexity" evidence="6">
    <location>
        <begin position="180"/>
        <end position="204"/>
    </location>
</feature>
<feature type="compositionally biased region" description="Pro residues" evidence="6">
    <location>
        <begin position="143"/>
        <end position="167"/>
    </location>
</feature>
<feature type="chain" id="PRO_5033048961" evidence="7">
    <location>
        <begin position="35"/>
        <end position="244"/>
    </location>
</feature>
<dbReference type="OrthoDB" id="2015260at2759"/>
<dbReference type="EMBL" id="JAAIUW010000010">
    <property type="protein sequence ID" value="KAF7811537.1"/>
    <property type="molecule type" value="Genomic_DNA"/>
</dbReference>
<keyword evidence="7" id="KW-0732">Signal</keyword>
<evidence type="ECO:0000256" key="5">
    <source>
        <dbReference type="ARBA" id="ARBA00037626"/>
    </source>
</evidence>
<evidence type="ECO:0000256" key="7">
    <source>
        <dbReference type="SAM" id="SignalP"/>
    </source>
</evidence>
<dbReference type="GO" id="GO:0009055">
    <property type="term" value="F:electron transfer activity"/>
    <property type="evidence" value="ECO:0007669"/>
    <property type="project" value="InterPro"/>
</dbReference>
<dbReference type="PANTHER" id="PTHR33021">
    <property type="entry name" value="BLUE COPPER PROTEIN"/>
    <property type="match status" value="1"/>
</dbReference>
<organism evidence="9 10">
    <name type="scientific">Senna tora</name>
    <dbReference type="NCBI Taxonomy" id="362788"/>
    <lineage>
        <taxon>Eukaryota</taxon>
        <taxon>Viridiplantae</taxon>
        <taxon>Streptophyta</taxon>
        <taxon>Embryophyta</taxon>
        <taxon>Tracheophyta</taxon>
        <taxon>Spermatophyta</taxon>
        <taxon>Magnoliopsida</taxon>
        <taxon>eudicotyledons</taxon>
        <taxon>Gunneridae</taxon>
        <taxon>Pentapetalae</taxon>
        <taxon>rosids</taxon>
        <taxon>fabids</taxon>
        <taxon>Fabales</taxon>
        <taxon>Fabaceae</taxon>
        <taxon>Caesalpinioideae</taxon>
        <taxon>Cassia clade</taxon>
        <taxon>Senna</taxon>
    </lineage>
</organism>
<gene>
    <name evidence="9" type="ORF">G2W53_032513</name>
</gene>
<sequence>MFQLKRNPFVLSFSPLILLLLLSLFFLSSSSSSATQFTVGDSSGWAIPPYPSFYTNWSKSQSFKVGDSLEFNFNAKFYNLVQVSEYEYEYCSSLNAVRLFNKSPAIIPLSKRGKFFFICNISNYCCSGQKIAISVHESSSQTPPSPSPSPSPPPPASATSPSSPPIGPCCTVATSPSPSPSESSINSMPSPSSNGNGGYNSPEPSTRDVGEKSIGVSLQQATNFSFSVKNLFSMFATLLAFLIV</sequence>
<dbReference type="GO" id="GO:0012505">
    <property type="term" value="C:endomembrane system"/>
    <property type="evidence" value="ECO:0007669"/>
    <property type="project" value="UniProtKB-SubCell"/>
</dbReference>
<evidence type="ECO:0000256" key="2">
    <source>
        <dbReference type="ARBA" id="ARBA00023157"/>
    </source>
</evidence>